<organism evidence="1 2">
    <name type="scientific">Metabacillus halosaccharovorans</name>
    <dbReference type="NCBI Taxonomy" id="930124"/>
    <lineage>
        <taxon>Bacteria</taxon>
        <taxon>Bacillati</taxon>
        <taxon>Bacillota</taxon>
        <taxon>Bacilli</taxon>
        <taxon>Bacillales</taxon>
        <taxon>Bacillaceae</taxon>
        <taxon>Metabacillus</taxon>
    </lineage>
</organism>
<reference evidence="1 2" key="1">
    <citation type="submission" date="2022-10" db="EMBL/GenBank/DDBJ databases">
        <title>Draft genome assembly of moderately radiation resistant bacterium Metabacillus halosaccharovorans.</title>
        <authorList>
            <person name="Pal S."/>
            <person name="Gopinathan A."/>
        </authorList>
    </citation>
    <scope>NUCLEOTIDE SEQUENCE [LARGE SCALE GENOMIC DNA]</scope>
    <source>
        <strain evidence="1 2">VITHBRA001</strain>
    </source>
</reference>
<proteinExistence type="predicted"/>
<dbReference type="EMBL" id="JAOYEY010000047">
    <property type="protein sequence ID" value="MCV9887816.1"/>
    <property type="molecule type" value="Genomic_DNA"/>
</dbReference>
<dbReference type="Proteomes" id="UP001526147">
    <property type="component" value="Unassembled WGS sequence"/>
</dbReference>
<gene>
    <name evidence="1" type="ORF">OIH86_19405</name>
</gene>
<dbReference type="InterPro" id="IPR026838">
    <property type="entry name" value="YheC/D"/>
</dbReference>
<dbReference type="RefSeq" id="WP_264144019.1">
    <property type="nucleotide sequence ID" value="NZ_JAOYEY010000047.1"/>
</dbReference>
<sequence length="435" mass="50345">MKCKIVLNKSKDKTIYVNSKLFHSLQLDKYSSINLNFGTGKESCRIEIDPSIKNSEVKIPAKINEFVIPSVFHYDGKFDHDTLVVGPVIGIMGCRDKKYLTKNVLSKLRYRVKDSWKQNGLFFVFAENDVNSVKKEIKGYYFHPRKQAWVAAKFPLPNAVMISKSSMSRRGYNYFTNIIGQKVFYSDHLSKWYQYKKLSEHPSLSNYVPKTKKLVNKHSFMEMINEYGAVYLKPNQSYQGKGIIKIEKSGDAYKLQNIHGHIKMIFQEHILLKYVTYKMKQKYLIQQAIPFTVGESIIDFRLYLQKNKEKQWGSPGMMARIGKKGSIITNANHRIDVLPSYYAFARYYGLTNNQIFTLQNEMTNICKKAAKYIEQCGHHLGDIALDLVVDNDLKIWILEFQGGYGAEIKERNMPSKLYEKLMITPLEYAKSLAGV</sequence>
<protein>
    <submittedName>
        <fullName evidence="1">YheC/YheD family protein</fullName>
    </submittedName>
</protein>
<name>A0ABT3DL85_9BACI</name>
<evidence type="ECO:0000313" key="2">
    <source>
        <dbReference type="Proteomes" id="UP001526147"/>
    </source>
</evidence>
<comment type="caution">
    <text evidence="1">The sequence shown here is derived from an EMBL/GenBank/DDBJ whole genome shotgun (WGS) entry which is preliminary data.</text>
</comment>
<accession>A0ABT3DL85</accession>
<dbReference type="Pfam" id="PF14398">
    <property type="entry name" value="ATPgrasp_YheCD"/>
    <property type="match status" value="1"/>
</dbReference>
<keyword evidence="2" id="KW-1185">Reference proteome</keyword>
<evidence type="ECO:0000313" key="1">
    <source>
        <dbReference type="EMBL" id="MCV9887816.1"/>
    </source>
</evidence>
<dbReference type="SUPFAM" id="SSF56059">
    <property type="entry name" value="Glutathione synthetase ATP-binding domain-like"/>
    <property type="match status" value="1"/>
</dbReference>